<dbReference type="Pfam" id="PF00581">
    <property type="entry name" value="Rhodanese"/>
    <property type="match status" value="1"/>
</dbReference>
<dbReference type="CDD" id="cd00757">
    <property type="entry name" value="ThiF_MoeB_HesA_family"/>
    <property type="match status" value="1"/>
</dbReference>
<dbReference type="PANTHER" id="PTHR10953:SF102">
    <property type="entry name" value="ADENYLYLTRANSFERASE AND SULFURTRANSFERASE MOCS3"/>
    <property type="match status" value="1"/>
</dbReference>
<proteinExistence type="predicted"/>
<dbReference type="PROSITE" id="PS50206">
    <property type="entry name" value="RHODANESE_3"/>
    <property type="match status" value="1"/>
</dbReference>
<dbReference type="RefSeq" id="WP_263415014.1">
    <property type="nucleotide sequence ID" value="NZ_JAGSYB010000001.1"/>
</dbReference>
<dbReference type="EMBL" id="JBJYXY010000001">
    <property type="protein sequence ID" value="MFN2976799.1"/>
    <property type="molecule type" value="Genomic_DNA"/>
</dbReference>
<dbReference type="InterPro" id="IPR001763">
    <property type="entry name" value="Rhodanese-like_dom"/>
</dbReference>
<evidence type="ECO:0000313" key="3">
    <source>
        <dbReference type="Proteomes" id="UP001634747"/>
    </source>
</evidence>
<dbReference type="GO" id="GO:0016779">
    <property type="term" value="F:nucleotidyltransferase activity"/>
    <property type="evidence" value="ECO:0007669"/>
    <property type="project" value="UniProtKB-KW"/>
</dbReference>
<dbReference type="Gene3D" id="3.40.250.10">
    <property type="entry name" value="Rhodanese-like domain"/>
    <property type="match status" value="1"/>
</dbReference>
<name>A0ABW9KM10_9BACT</name>
<keyword evidence="3" id="KW-1185">Reference proteome</keyword>
<protein>
    <submittedName>
        <fullName evidence="2">Molybdopterin-synthase adenylyltransferase MoeB</fullName>
    </submittedName>
</protein>
<dbReference type="InterPro" id="IPR000594">
    <property type="entry name" value="ThiF_NAD_FAD-bd"/>
</dbReference>
<comment type="caution">
    <text evidence="2">The sequence shown here is derived from an EMBL/GenBank/DDBJ whole genome shotgun (WGS) entry which is preliminary data.</text>
</comment>
<dbReference type="Gene3D" id="3.40.50.720">
    <property type="entry name" value="NAD(P)-binding Rossmann-like Domain"/>
    <property type="match status" value="1"/>
</dbReference>
<dbReference type="Gene3D" id="3.10.20.30">
    <property type="match status" value="1"/>
</dbReference>
<organism evidence="2 3">
    <name type="scientific">Terriglobus aquaticus</name>
    <dbReference type="NCBI Taxonomy" id="940139"/>
    <lineage>
        <taxon>Bacteria</taxon>
        <taxon>Pseudomonadati</taxon>
        <taxon>Acidobacteriota</taxon>
        <taxon>Terriglobia</taxon>
        <taxon>Terriglobales</taxon>
        <taxon>Acidobacteriaceae</taxon>
        <taxon>Terriglobus</taxon>
    </lineage>
</organism>
<dbReference type="InterPro" id="IPR016155">
    <property type="entry name" value="Mopterin_synth/thiamin_S_b"/>
</dbReference>
<dbReference type="NCBIfam" id="NF004281">
    <property type="entry name" value="PRK05690.1"/>
    <property type="match status" value="1"/>
</dbReference>
<dbReference type="InterPro" id="IPR045886">
    <property type="entry name" value="ThiF/MoeB/HesA"/>
</dbReference>
<dbReference type="SUPFAM" id="SSF69572">
    <property type="entry name" value="Activating enzymes of the ubiquitin-like proteins"/>
    <property type="match status" value="1"/>
</dbReference>
<dbReference type="InterPro" id="IPR035985">
    <property type="entry name" value="Ubiquitin-activating_enz"/>
</dbReference>
<keyword evidence="2" id="KW-0548">Nucleotidyltransferase</keyword>
<gene>
    <name evidence="2" type="primary">moeB</name>
    <name evidence="2" type="ORF">ACK2TP_13600</name>
</gene>
<dbReference type="Pfam" id="PF00899">
    <property type="entry name" value="ThiF"/>
    <property type="match status" value="1"/>
</dbReference>
<dbReference type="InterPro" id="IPR012675">
    <property type="entry name" value="Beta-grasp_dom_sf"/>
</dbReference>
<dbReference type="SUPFAM" id="SSF54285">
    <property type="entry name" value="MoaD/ThiS"/>
    <property type="match status" value="1"/>
</dbReference>
<dbReference type="Pfam" id="PF02597">
    <property type="entry name" value="ThiS"/>
    <property type="match status" value="1"/>
</dbReference>
<dbReference type="InterPro" id="IPR003749">
    <property type="entry name" value="ThiS/MoaD-like"/>
</dbReference>
<dbReference type="InterPro" id="IPR036873">
    <property type="entry name" value="Rhodanese-like_dom_sf"/>
</dbReference>
<feature type="domain" description="Rhodanese" evidence="1">
    <location>
        <begin position="410"/>
        <end position="499"/>
    </location>
</feature>
<sequence>MTILIPTPLRGFADGKSTVEVEAATVSEALQKLTEAHPQLKQHLFGSEGKLRSFVNVYLNDDDIRDLPEKENSPVKAGDDLSIIPSIAGGTPAIAEEAIAEPTTELPTLSNDEIARYSRHLILPEVGMDGQRKLKAAKVLCVGTGGLGAPLALYLAAAGVGTIGLVDFDVVDESNLQRQIIHSQATVGKLKVDSAELMIKGLNKNTNVVKHNTMLTSANALEIFRDYDVIADGTDNFQTRYLVNDACVLTGKPNAYGSIFRFEGQASVFATEEGPCYRCLYPEPPPPGLVPSCAEGGVLGILPGLVGVIQATEVIKLILGIGEPLIGRLLLVDSLGMTFRTLKLRKNPNCPACGTHEIQELIDYNQFCGVAPPVEAGPLEVSSHGAVAQGANEVDGIPQITVEELKAKRDEGKAFILDVREPHEAQIASIGAPQIPVGQLEQRLSELRGHENDEILVHCKTGGRSQKASVLLKANGFKNVKNVAGGITAWAERIDPSVPKY</sequence>
<dbReference type="CDD" id="cd00158">
    <property type="entry name" value="RHOD"/>
    <property type="match status" value="1"/>
</dbReference>
<evidence type="ECO:0000259" key="1">
    <source>
        <dbReference type="PROSITE" id="PS50206"/>
    </source>
</evidence>
<reference evidence="2 3" key="1">
    <citation type="submission" date="2024-12" db="EMBL/GenBank/DDBJ databases">
        <authorList>
            <person name="Lee Y."/>
        </authorList>
    </citation>
    <scope>NUCLEOTIDE SEQUENCE [LARGE SCALE GENOMIC DNA]</scope>
    <source>
        <strain evidence="2 3">03SUJ4</strain>
    </source>
</reference>
<accession>A0ABW9KM10</accession>
<keyword evidence="2" id="KW-0808">Transferase</keyword>
<dbReference type="SMART" id="SM00450">
    <property type="entry name" value="RHOD"/>
    <property type="match status" value="1"/>
</dbReference>
<dbReference type="Proteomes" id="UP001634747">
    <property type="component" value="Unassembled WGS sequence"/>
</dbReference>
<evidence type="ECO:0000313" key="2">
    <source>
        <dbReference type="EMBL" id="MFN2976799.1"/>
    </source>
</evidence>
<dbReference type="PANTHER" id="PTHR10953">
    <property type="entry name" value="UBIQUITIN-ACTIVATING ENZYME E1"/>
    <property type="match status" value="1"/>
</dbReference>